<dbReference type="AlphaFoldDB" id="A0A498CU99"/>
<dbReference type="Proteomes" id="UP000267166">
    <property type="component" value="Unassembled WGS sequence"/>
</dbReference>
<protein>
    <submittedName>
        <fullName evidence="1">Uncharacterized protein</fullName>
    </submittedName>
</protein>
<accession>A0A498CU99</accession>
<reference evidence="1 2" key="1">
    <citation type="submission" date="2018-09" db="EMBL/GenBank/DDBJ databases">
        <title>The draft genome of Acinetobacter sp. strains.</title>
        <authorList>
            <person name="Qin J."/>
            <person name="Feng Y."/>
            <person name="Zong Z."/>
        </authorList>
    </citation>
    <scope>NUCLEOTIDE SEQUENCE [LARGE SCALE GENOMIC DNA]</scope>
    <source>
        <strain evidence="1 2">WCHAc060003</strain>
    </source>
</reference>
<dbReference type="RefSeq" id="WP_121594752.1">
    <property type="nucleotide sequence ID" value="NZ_RCHD01000038.1"/>
</dbReference>
<evidence type="ECO:0000313" key="2">
    <source>
        <dbReference type="Proteomes" id="UP000267166"/>
    </source>
</evidence>
<dbReference type="EMBL" id="RCHD01000038">
    <property type="protein sequence ID" value="RLL32506.1"/>
    <property type="molecule type" value="Genomic_DNA"/>
</dbReference>
<sequence>MSEFRELAEKTVVELFDMVKEKVAEIHSLKAQLNNIEACYIEKKKERDELHAVLKCVSEHFEMNDLDSCMPRIFEMIQEALRGAND</sequence>
<gene>
    <name evidence="1" type="ORF">D9K80_13875</name>
</gene>
<organism evidence="1 2">
    <name type="scientific">Acinetobacter cumulans</name>
    <dbReference type="NCBI Taxonomy" id="2136182"/>
    <lineage>
        <taxon>Bacteria</taxon>
        <taxon>Pseudomonadati</taxon>
        <taxon>Pseudomonadota</taxon>
        <taxon>Gammaproteobacteria</taxon>
        <taxon>Moraxellales</taxon>
        <taxon>Moraxellaceae</taxon>
        <taxon>Acinetobacter</taxon>
    </lineage>
</organism>
<name>A0A498CU99_9GAMM</name>
<evidence type="ECO:0000313" key="1">
    <source>
        <dbReference type="EMBL" id="RLL32506.1"/>
    </source>
</evidence>
<proteinExistence type="predicted"/>
<comment type="caution">
    <text evidence="1">The sequence shown here is derived from an EMBL/GenBank/DDBJ whole genome shotgun (WGS) entry which is preliminary data.</text>
</comment>